<name>A0A3E1F1A9_9FLAO</name>
<dbReference type="EMBL" id="QURB01000001">
    <property type="protein sequence ID" value="RFC55612.1"/>
    <property type="molecule type" value="Genomic_DNA"/>
</dbReference>
<dbReference type="RefSeq" id="WP_116879447.1">
    <property type="nucleotide sequence ID" value="NZ_QURB01000001.1"/>
</dbReference>
<sequence length="79" mass="8897">MKTTIFTTFIFLTGITFAQNEVAYTYDDAGNRIKRESTGSSIIIQPSNNETTALENLSTAELIYKHSPIQHPKKLKFPC</sequence>
<evidence type="ECO:0008006" key="3">
    <source>
        <dbReference type="Google" id="ProtNLM"/>
    </source>
</evidence>
<organism evidence="1 2">
    <name type="scientific">Brumimicrobium aurantiacum</name>
    <dbReference type="NCBI Taxonomy" id="1737063"/>
    <lineage>
        <taxon>Bacteria</taxon>
        <taxon>Pseudomonadati</taxon>
        <taxon>Bacteroidota</taxon>
        <taxon>Flavobacteriia</taxon>
        <taxon>Flavobacteriales</taxon>
        <taxon>Crocinitomicaceae</taxon>
        <taxon>Brumimicrobium</taxon>
    </lineage>
</organism>
<reference evidence="1 2" key="1">
    <citation type="submission" date="2018-08" db="EMBL/GenBank/DDBJ databases">
        <title>The draft genome squence of Brumimicrobium sp. N62.</title>
        <authorList>
            <person name="Du Z.-J."/>
            <person name="Luo H.-R."/>
        </authorList>
    </citation>
    <scope>NUCLEOTIDE SEQUENCE [LARGE SCALE GENOMIC DNA]</scope>
    <source>
        <strain evidence="1 2">N62</strain>
    </source>
</reference>
<gene>
    <name evidence="1" type="ORF">DXU93_01380</name>
</gene>
<evidence type="ECO:0000313" key="1">
    <source>
        <dbReference type="EMBL" id="RFC55612.1"/>
    </source>
</evidence>
<dbReference type="OrthoDB" id="264813at2"/>
<accession>A0A3E1F1A9</accession>
<evidence type="ECO:0000313" key="2">
    <source>
        <dbReference type="Proteomes" id="UP000257127"/>
    </source>
</evidence>
<protein>
    <recommendedName>
        <fullName evidence="3">RHS repeat protein</fullName>
    </recommendedName>
</protein>
<keyword evidence="2" id="KW-1185">Reference proteome</keyword>
<dbReference type="InterPro" id="IPR006530">
    <property type="entry name" value="YD"/>
</dbReference>
<proteinExistence type="predicted"/>
<dbReference type="Proteomes" id="UP000257127">
    <property type="component" value="Unassembled WGS sequence"/>
</dbReference>
<comment type="caution">
    <text evidence="1">The sequence shown here is derived from an EMBL/GenBank/DDBJ whole genome shotgun (WGS) entry which is preliminary data.</text>
</comment>
<dbReference type="NCBIfam" id="TIGR01643">
    <property type="entry name" value="YD_repeat_2x"/>
    <property type="match status" value="1"/>
</dbReference>
<dbReference type="AlphaFoldDB" id="A0A3E1F1A9"/>